<evidence type="ECO:0000256" key="22">
    <source>
        <dbReference type="ARBA" id="ARBA00079721"/>
    </source>
</evidence>
<evidence type="ECO:0000256" key="1">
    <source>
        <dbReference type="ARBA" id="ARBA00001974"/>
    </source>
</evidence>
<dbReference type="EC" id="1.14.15.30" evidence="19"/>
<evidence type="ECO:0000256" key="19">
    <source>
        <dbReference type="ARBA" id="ARBA00066793"/>
    </source>
</evidence>
<dbReference type="GO" id="GO:0016042">
    <property type="term" value="P:lipid catabolic process"/>
    <property type="evidence" value="ECO:0007669"/>
    <property type="project" value="UniProtKB-KW"/>
</dbReference>
<keyword evidence="7" id="KW-0479">Metal-binding</keyword>
<evidence type="ECO:0000256" key="20">
    <source>
        <dbReference type="ARBA" id="ARBA00071689"/>
    </source>
</evidence>
<dbReference type="InterPro" id="IPR001041">
    <property type="entry name" value="2Fe-2S_ferredoxin-type"/>
</dbReference>
<dbReference type="GO" id="GO:0051537">
    <property type="term" value="F:2 iron, 2 sulfur cluster binding"/>
    <property type="evidence" value="ECO:0007669"/>
    <property type="project" value="UniProtKB-KW"/>
</dbReference>
<keyword evidence="4" id="KW-0153">Cholesterol metabolism</keyword>
<evidence type="ECO:0000256" key="12">
    <source>
        <dbReference type="ARBA" id="ARBA00023004"/>
    </source>
</evidence>
<dbReference type="SUPFAM" id="SSF54292">
    <property type="entry name" value="2Fe-2S ferredoxin-like"/>
    <property type="match status" value="1"/>
</dbReference>
<dbReference type="GO" id="GO:0046872">
    <property type="term" value="F:metal ion binding"/>
    <property type="evidence" value="ECO:0007669"/>
    <property type="project" value="UniProtKB-KW"/>
</dbReference>
<dbReference type="Gene3D" id="3.10.20.30">
    <property type="match status" value="1"/>
</dbReference>
<protein>
    <recommendedName>
        <fullName evidence="20">3-ketosteroid-9-alpha-monooxygenase, ferredoxin reductase component</fullName>
        <ecNumber evidence="19">1.14.15.30</ecNumber>
    </recommendedName>
    <alternativeName>
        <fullName evidence="21">3-ketosteroid-9-alpha-hydroxylase, ferredoxin reductase component</fullName>
    </alternativeName>
    <alternativeName>
        <fullName evidence="22">Androsta-1,4-diene-3,17-dione 9-alpha-hydroxylase</fullName>
    </alternativeName>
    <alternativeName>
        <fullName evidence="16">Rieske-type oxygenase</fullName>
    </alternativeName>
</protein>
<dbReference type="EMBL" id="JAOB01000069">
    <property type="protein sequence ID" value="EUA23293.1"/>
    <property type="molecule type" value="Genomic_DNA"/>
</dbReference>
<keyword evidence="8" id="KW-0274">FAD</keyword>
<evidence type="ECO:0000256" key="8">
    <source>
        <dbReference type="ARBA" id="ARBA00022827"/>
    </source>
</evidence>
<dbReference type="PROSITE" id="PS00197">
    <property type="entry name" value="2FE2S_FER_1"/>
    <property type="match status" value="1"/>
</dbReference>
<comment type="caution">
    <text evidence="24">The sequence shown here is derived from an EMBL/GenBank/DDBJ whole genome shotgun (WGS) entry which is preliminary data.</text>
</comment>
<keyword evidence="11" id="KW-0560">Oxidoreductase</keyword>
<keyword evidence="13" id="KW-0411">Iron-sulfur</keyword>
<evidence type="ECO:0000256" key="4">
    <source>
        <dbReference type="ARBA" id="ARBA00022548"/>
    </source>
</evidence>
<comment type="similarity">
    <text evidence="2">Belongs to the 2Fe2S plant-type ferredoxin family.</text>
</comment>
<dbReference type="PANTHER" id="PTHR43112:SF3">
    <property type="entry name" value="FERREDOXIN-2, CHLOROPLASTIC"/>
    <property type="match status" value="1"/>
</dbReference>
<evidence type="ECO:0000256" key="18">
    <source>
        <dbReference type="ARBA" id="ARBA00050368"/>
    </source>
</evidence>
<dbReference type="GO" id="GO:0036200">
    <property type="term" value="F:3-ketosteroid 9-alpha-monooxygenase activity"/>
    <property type="evidence" value="ECO:0007669"/>
    <property type="project" value="UniProtKB-EC"/>
</dbReference>
<evidence type="ECO:0000256" key="2">
    <source>
        <dbReference type="ARBA" id="ARBA00007874"/>
    </source>
</evidence>
<evidence type="ECO:0000256" key="15">
    <source>
        <dbReference type="ARBA" id="ARBA00023221"/>
    </source>
</evidence>
<feature type="domain" description="2Fe-2S ferredoxin-type" evidence="23">
    <location>
        <begin position="1"/>
        <end position="88"/>
    </location>
</feature>
<keyword evidence="3" id="KW-0813">Transport</keyword>
<dbReference type="GO" id="GO:0071949">
    <property type="term" value="F:FAD binding"/>
    <property type="evidence" value="ECO:0007669"/>
    <property type="project" value="UniProtKB-ARBA"/>
</dbReference>
<evidence type="ECO:0000259" key="23">
    <source>
        <dbReference type="PROSITE" id="PS51085"/>
    </source>
</evidence>
<name>X7ZX62_MYCXE</name>
<dbReference type="CDD" id="cd00207">
    <property type="entry name" value="fer2"/>
    <property type="match status" value="1"/>
</dbReference>
<dbReference type="InterPro" id="IPR012675">
    <property type="entry name" value="Beta-grasp_dom_sf"/>
</dbReference>
<comment type="cofactor">
    <cofactor evidence="17">
        <name>[2Fe-2S] cluster</name>
        <dbReference type="ChEBI" id="CHEBI:190135"/>
    </cofactor>
</comment>
<evidence type="ECO:0000256" key="6">
    <source>
        <dbReference type="ARBA" id="ARBA00022714"/>
    </source>
</evidence>
<reference evidence="24" key="1">
    <citation type="submission" date="2014-01" db="EMBL/GenBank/DDBJ databases">
        <authorList>
            <person name="Brown-Elliot B."/>
            <person name="Wallace R."/>
            <person name="Lenaerts A."/>
            <person name="Ordway D."/>
            <person name="DeGroote M.A."/>
            <person name="Parker T."/>
            <person name="Sizemore C."/>
            <person name="Tallon L.J."/>
            <person name="Sadzewicz L.K."/>
            <person name="Sengamalay N."/>
            <person name="Fraser C.M."/>
            <person name="Hine E."/>
            <person name="Shefchek K.A."/>
            <person name="Das S.P."/>
            <person name="Tettelin H."/>
        </authorList>
    </citation>
    <scope>NUCLEOTIDE SEQUENCE [LARGE SCALE GENOMIC DNA]</scope>
    <source>
        <strain evidence="24">4042</strain>
    </source>
</reference>
<organism evidence="24">
    <name type="scientific">Mycobacterium xenopi 4042</name>
    <dbReference type="NCBI Taxonomy" id="1299334"/>
    <lineage>
        <taxon>Bacteria</taxon>
        <taxon>Bacillati</taxon>
        <taxon>Actinomycetota</taxon>
        <taxon>Actinomycetes</taxon>
        <taxon>Mycobacteriales</taxon>
        <taxon>Mycobacteriaceae</taxon>
        <taxon>Mycobacterium</taxon>
    </lineage>
</organism>
<keyword evidence="5" id="KW-0285">Flavoprotein</keyword>
<sequence length="88" mass="9800">MVVQLDGETHTVSWPRHAKLLDVLLDRGLDAPFSCREGHCGACACTLRRGKVNMEVNDVLEQQDLDEGLILACQSRPETDSVEVTYDE</sequence>
<keyword evidence="15" id="KW-0443">Lipid metabolism</keyword>
<evidence type="ECO:0000256" key="5">
    <source>
        <dbReference type="ARBA" id="ARBA00022630"/>
    </source>
</evidence>
<keyword evidence="12" id="KW-0408">Iron</keyword>
<keyword evidence="6" id="KW-0001">2Fe-2S</keyword>
<gene>
    <name evidence="24" type="ORF">I553_5707</name>
</gene>
<evidence type="ECO:0000256" key="16">
    <source>
        <dbReference type="ARBA" id="ARBA00030944"/>
    </source>
</evidence>
<evidence type="ECO:0000256" key="10">
    <source>
        <dbReference type="ARBA" id="ARBA00022982"/>
    </source>
</evidence>
<comment type="cofactor">
    <cofactor evidence="1">
        <name>FAD</name>
        <dbReference type="ChEBI" id="CHEBI:57692"/>
    </cofactor>
</comment>
<dbReference type="PROSITE" id="PS51085">
    <property type="entry name" value="2FE2S_FER_2"/>
    <property type="match status" value="1"/>
</dbReference>
<evidence type="ECO:0000256" key="9">
    <source>
        <dbReference type="ARBA" id="ARBA00022963"/>
    </source>
</evidence>
<dbReference type="PANTHER" id="PTHR43112">
    <property type="entry name" value="FERREDOXIN"/>
    <property type="match status" value="1"/>
</dbReference>
<dbReference type="Pfam" id="PF00111">
    <property type="entry name" value="Fer2"/>
    <property type="match status" value="1"/>
</dbReference>
<proteinExistence type="inferred from homology"/>
<evidence type="ECO:0000313" key="24">
    <source>
        <dbReference type="EMBL" id="EUA23293.1"/>
    </source>
</evidence>
<evidence type="ECO:0000256" key="14">
    <source>
        <dbReference type="ARBA" id="ARBA00023166"/>
    </source>
</evidence>
<accession>X7ZX62</accession>
<evidence type="ECO:0000256" key="3">
    <source>
        <dbReference type="ARBA" id="ARBA00022448"/>
    </source>
</evidence>
<keyword evidence="14" id="KW-1207">Sterol metabolism</keyword>
<evidence type="ECO:0000256" key="17">
    <source>
        <dbReference type="ARBA" id="ARBA00034078"/>
    </source>
</evidence>
<keyword evidence="9" id="KW-0442">Lipid degradation</keyword>
<evidence type="ECO:0000256" key="7">
    <source>
        <dbReference type="ARBA" id="ARBA00022723"/>
    </source>
</evidence>
<dbReference type="InterPro" id="IPR036010">
    <property type="entry name" value="2Fe-2S_ferredoxin-like_sf"/>
</dbReference>
<dbReference type="AlphaFoldDB" id="X7ZX62"/>
<keyword evidence="10" id="KW-0249">Electron transport</keyword>
<dbReference type="FunFam" id="3.10.20.30:FF:000023">
    <property type="entry name" value="3-ketosteroid-9-alpha-hydroxylase reductase subunit"/>
    <property type="match status" value="1"/>
</dbReference>
<evidence type="ECO:0000256" key="13">
    <source>
        <dbReference type="ARBA" id="ARBA00023014"/>
    </source>
</evidence>
<dbReference type="PATRIC" id="fig|1299334.3.peg.7648"/>
<keyword evidence="15" id="KW-0753">Steroid metabolism</keyword>
<comment type="catalytic activity">
    <reaction evidence="18">
        <text>androsta-1,4-diene-3,17-dione + 2 reduced [2Fe-2S]-[ferredoxin] + O2 + 2 H(+) = 9alpha-hydroxyandrosta-1,4-diene-3,17-dione + 2 oxidized [2Fe-2S]-[ferredoxin] + H2O</text>
        <dbReference type="Rhea" id="RHEA:32199"/>
        <dbReference type="Rhea" id="RHEA-COMP:10000"/>
        <dbReference type="Rhea" id="RHEA-COMP:10001"/>
        <dbReference type="ChEBI" id="CHEBI:15377"/>
        <dbReference type="ChEBI" id="CHEBI:15378"/>
        <dbReference type="ChEBI" id="CHEBI:15379"/>
        <dbReference type="ChEBI" id="CHEBI:33737"/>
        <dbReference type="ChEBI" id="CHEBI:33738"/>
        <dbReference type="ChEBI" id="CHEBI:40799"/>
        <dbReference type="ChEBI" id="CHEBI:63641"/>
        <dbReference type="EC" id="1.14.15.30"/>
    </reaction>
</comment>
<dbReference type="InterPro" id="IPR006058">
    <property type="entry name" value="2Fe2S_fd_BS"/>
</dbReference>
<evidence type="ECO:0000256" key="21">
    <source>
        <dbReference type="ARBA" id="ARBA00078495"/>
    </source>
</evidence>
<dbReference type="GO" id="GO:0008203">
    <property type="term" value="P:cholesterol metabolic process"/>
    <property type="evidence" value="ECO:0007669"/>
    <property type="project" value="UniProtKB-KW"/>
</dbReference>
<evidence type="ECO:0000256" key="11">
    <source>
        <dbReference type="ARBA" id="ARBA00023002"/>
    </source>
</evidence>